<dbReference type="Gene3D" id="1.10.630.10">
    <property type="entry name" value="Cytochrome P450"/>
    <property type="match status" value="1"/>
</dbReference>
<organism evidence="4 5">
    <name type="scientific">Lentinus tigrinus ALCF2SS1-6</name>
    <dbReference type="NCBI Taxonomy" id="1328759"/>
    <lineage>
        <taxon>Eukaryota</taxon>
        <taxon>Fungi</taxon>
        <taxon>Dikarya</taxon>
        <taxon>Basidiomycota</taxon>
        <taxon>Agaricomycotina</taxon>
        <taxon>Agaricomycetes</taxon>
        <taxon>Polyporales</taxon>
        <taxon>Polyporaceae</taxon>
        <taxon>Lentinus</taxon>
    </lineage>
</organism>
<feature type="compositionally biased region" description="Low complexity" evidence="3">
    <location>
        <begin position="267"/>
        <end position="281"/>
    </location>
</feature>
<dbReference type="AlphaFoldDB" id="A0A5C2S010"/>
<dbReference type="PRINTS" id="PR00385">
    <property type="entry name" value="P450"/>
</dbReference>
<dbReference type="GO" id="GO:0005506">
    <property type="term" value="F:iron ion binding"/>
    <property type="evidence" value="ECO:0007669"/>
    <property type="project" value="InterPro"/>
</dbReference>
<accession>A0A5C2S010</accession>
<dbReference type="InterPro" id="IPR001128">
    <property type="entry name" value="Cyt_P450"/>
</dbReference>
<dbReference type="Proteomes" id="UP000313359">
    <property type="component" value="Unassembled WGS sequence"/>
</dbReference>
<dbReference type="Pfam" id="PF00067">
    <property type="entry name" value="p450"/>
    <property type="match status" value="1"/>
</dbReference>
<dbReference type="PRINTS" id="PR00463">
    <property type="entry name" value="EP450I"/>
</dbReference>
<evidence type="ECO:0000256" key="3">
    <source>
        <dbReference type="SAM" id="MobiDB-lite"/>
    </source>
</evidence>
<dbReference type="STRING" id="1328759.A0A5C2S010"/>
<keyword evidence="2" id="KW-0349">Heme</keyword>
<dbReference type="InterPro" id="IPR002401">
    <property type="entry name" value="Cyt_P450_E_grp-I"/>
</dbReference>
<protein>
    <submittedName>
        <fullName evidence="4">Cytochrome P450</fullName>
    </submittedName>
</protein>
<reference evidence="4" key="1">
    <citation type="journal article" date="2018" name="Genome Biol. Evol.">
        <title>Genomics and development of Lentinus tigrinus, a white-rot wood-decaying mushroom with dimorphic fruiting bodies.</title>
        <authorList>
            <person name="Wu B."/>
            <person name="Xu Z."/>
            <person name="Knudson A."/>
            <person name="Carlson A."/>
            <person name="Chen N."/>
            <person name="Kovaka S."/>
            <person name="LaButti K."/>
            <person name="Lipzen A."/>
            <person name="Pennachio C."/>
            <person name="Riley R."/>
            <person name="Schakwitz W."/>
            <person name="Umezawa K."/>
            <person name="Ohm R.A."/>
            <person name="Grigoriev I.V."/>
            <person name="Nagy L.G."/>
            <person name="Gibbons J."/>
            <person name="Hibbett D."/>
        </authorList>
    </citation>
    <scope>NUCLEOTIDE SEQUENCE [LARGE SCALE GENOMIC DNA]</scope>
    <source>
        <strain evidence="4">ALCF2SS1-6</strain>
    </source>
</reference>
<comment type="pathway">
    <text evidence="1">Secondary metabolite biosynthesis.</text>
</comment>
<feature type="binding site" description="axial binding residue" evidence="2">
    <location>
        <position position="437"/>
    </location>
    <ligand>
        <name>heme</name>
        <dbReference type="ChEBI" id="CHEBI:30413"/>
    </ligand>
    <ligandPart>
        <name>Fe</name>
        <dbReference type="ChEBI" id="CHEBI:18248"/>
    </ligandPart>
</feature>
<evidence type="ECO:0000313" key="5">
    <source>
        <dbReference type="Proteomes" id="UP000313359"/>
    </source>
</evidence>
<dbReference type="PANTHER" id="PTHR24305:SF164">
    <property type="entry name" value="P450, PUTATIVE (EUROFUNG)-RELATED"/>
    <property type="match status" value="1"/>
</dbReference>
<dbReference type="PANTHER" id="PTHR24305">
    <property type="entry name" value="CYTOCHROME P450"/>
    <property type="match status" value="1"/>
</dbReference>
<dbReference type="InterPro" id="IPR050121">
    <property type="entry name" value="Cytochrome_P450_monoxygenase"/>
</dbReference>
<name>A0A5C2S010_9APHY</name>
<evidence type="ECO:0000256" key="1">
    <source>
        <dbReference type="ARBA" id="ARBA00005179"/>
    </source>
</evidence>
<dbReference type="SUPFAM" id="SSF48264">
    <property type="entry name" value="Cytochrome P450"/>
    <property type="match status" value="1"/>
</dbReference>
<dbReference type="InterPro" id="IPR036396">
    <property type="entry name" value="Cyt_P450_sf"/>
</dbReference>
<gene>
    <name evidence="4" type="ORF">L227DRAFT_531402</name>
</gene>
<proteinExistence type="predicted"/>
<dbReference type="GO" id="GO:0020037">
    <property type="term" value="F:heme binding"/>
    <property type="evidence" value="ECO:0007669"/>
    <property type="project" value="InterPro"/>
</dbReference>
<dbReference type="GO" id="GO:0016705">
    <property type="term" value="F:oxidoreductase activity, acting on paired donors, with incorporation or reduction of molecular oxygen"/>
    <property type="evidence" value="ECO:0007669"/>
    <property type="project" value="InterPro"/>
</dbReference>
<comment type="cofactor">
    <cofactor evidence="2">
        <name>heme</name>
        <dbReference type="ChEBI" id="CHEBI:30413"/>
    </cofactor>
</comment>
<dbReference type="EMBL" id="ML122286">
    <property type="protein sequence ID" value="RPD56650.1"/>
    <property type="molecule type" value="Genomic_DNA"/>
</dbReference>
<keyword evidence="2" id="KW-0479">Metal-binding</keyword>
<dbReference type="GO" id="GO:0004497">
    <property type="term" value="F:monooxygenase activity"/>
    <property type="evidence" value="ECO:0007669"/>
    <property type="project" value="InterPro"/>
</dbReference>
<sequence>MIVEAVGLAFICLLLYRLWLSPLARLPGPTICALTRLPLMYHEFSGNRRMFIHALHLKYGPVVRVAPNEVSFATREAAKEIYSSGGSGYDKSSFYNLFSNFDRPNMFSTLEKGEHADIKKRFAERYSKMHVMNPDVASVIQDQADAFVGKISEAPATSQDIYVLLHCFALDGITGHLFYPRGLHSQTDPSDHEIMRELSYSSGLRRAYFRYYFPLTWKLYSKLTGRTKRRADSLASPYVLDAARDGAVASHTVLSKLRAADAPKPDSASTTATASATPTPTRDWKHAASECMDHLAAGIDTTGDGLCFLMHHLSLPTASSQRIQHRLHAELSAQNAATAGALDALPYLDAVVKEGLRVWSPIPMSLPRVVPAGGRVVDGVALPGGTIVSCQAYTMHRLDVGVFPDPEEFVPERWLEPEGATERNQYFFAFAAGGRGCIGKHLAMLEMKMLLKEVYSTYRTRIAPDMNASMEPDDQTISSRPKDQKCLIVFEKWEDDL</sequence>
<dbReference type="OrthoDB" id="1470350at2759"/>
<evidence type="ECO:0000313" key="4">
    <source>
        <dbReference type="EMBL" id="RPD56650.1"/>
    </source>
</evidence>
<keyword evidence="5" id="KW-1185">Reference proteome</keyword>
<keyword evidence="2" id="KW-0408">Iron</keyword>
<feature type="region of interest" description="Disordered" evidence="3">
    <location>
        <begin position="259"/>
        <end position="282"/>
    </location>
</feature>
<dbReference type="CDD" id="cd11059">
    <property type="entry name" value="CYP_fungal"/>
    <property type="match status" value="1"/>
</dbReference>
<evidence type="ECO:0000256" key="2">
    <source>
        <dbReference type="PIRSR" id="PIRSR602401-1"/>
    </source>
</evidence>